<dbReference type="Proteomes" id="UP001418796">
    <property type="component" value="Unassembled WGS sequence"/>
</dbReference>
<dbReference type="InterPro" id="IPR011528">
    <property type="entry name" value="NERD"/>
</dbReference>
<gene>
    <name evidence="2" type="ORF">MKY91_17885</name>
</gene>
<proteinExistence type="predicted"/>
<dbReference type="PROSITE" id="PS50965">
    <property type="entry name" value="NERD"/>
    <property type="match status" value="1"/>
</dbReference>
<accession>A0ABU9VN24</accession>
<evidence type="ECO:0000313" key="2">
    <source>
        <dbReference type="EMBL" id="MEN0645032.1"/>
    </source>
</evidence>
<sequence length="312" mass="36308">MMSKEGSAIKLIKERSMPIKLKQLRAIHARLTPTHTSYKIIYHELTKRELGLQGERTLDYHLQFLNDDFNIIHDLRMNGINQTLFQIDTLILCPQFISIIEVKNIAGSIHFEQTSGQMIRKLHDRVESLPNPLTQIHRQQIQLQHFLLNHQFPSIPIKTLITFSNPTTLIETDHPSIVRTEFLPSKLEKLQSQFPEKKLKATDLNKLVDCLKNAHVPERTYPLETYSIKPSDLRKGVDCPSCNHPHMTRSKKNGSWYCIRCKHFSKTAHLHAIEQFSTILDKKLTNKEARTYLSIDSRHTAYRLLKEFEGTQ</sequence>
<dbReference type="EMBL" id="JBCITK010000001">
    <property type="protein sequence ID" value="MEN0645032.1"/>
    <property type="molecule type" value="Genomic_DNA"/>
</dbReference>
<name>A0ABU9VN24_9BACI</name>
<evidence type="ECO:0000259" key="1">
    <source>
        <dbReference type="PROSITE" id="PS50965"/>
    </source>
</evidence>
<keyword evidence="3" id="KW-1185">Reference proteome</keyword>
<reference evidence="2 3" key="1">
    <citation type="submission" date="2024-03" db="EMBL/GenBank/DDBJ databases">
        <title>Bacilli Hybrid Assemblies.</title>
        <authorList>
            <person name="Kovac J."/>
        </authorList>
    </citation>
    <scope>NUCLEOTIDE SEQUENCE [LARGE SCALE GENOMIC DNA]</scope>
    <source>
        <strain evidence="2 3">FSL R7-0666</strain>
    </source>
</reference>
<comment type="caution">
    <text evidence="2">The sequence shown here is derived from an EMBL/GenBank/DDBJ whole genome shotgun (WGS) entry which is preliminary data.</text>
</comment>
<dbReference type="RefSeq" id="WP_343132135.1">
    <property type="nucleotide sequence ID" value="NZ_JBCITK010000001.1"/>
</dbReference>
<evidence type="ECO:0000313" key="3">
    <source>
        <dbReference type="Proteomes" id="UP001418796"/>
    </source>
</evidence>
<protein>
    <submittedName>
        <fullName evidence="2">Nuclease-related domain-containing protein</fullName>
    </submittedName>
</protein>
<feature type="domain" description="NERD" evidence="1">
    <location>
        <begin position="50"/>
        <end position="166"/>
    </location>
</feature>
<organism evidence="2 3">
    <name type="scientific">Alkalicoccobacillus gibsonii</name>
    <dbReference type="NCBI Taxonomy" id="79881"/>
    <lineage>
        <taxon>Bacteria</taxon>
        <taxon>Bacillati</taxon>
        <taxon>Bacillota</taxon>
        <taxon>Bacilli</taxon>
        <taxon>Bacillales</taxon>
        <taxon>Bacillaceae</taxon>
        <taxon>Alkalicoccobacillus</taxon>
    </lineage>
</organism>
<dbReference type="Pfam" id="PF08378">
    <property type="entry name" value="NERD"/>
    <property type="match status" value="1"/>
</dbReference>